<feature type="binding site" evidence="9 13">
    <location>
        <position position="406"/>
    </location>
    <ligand>
        <name>Mn(2+)</name>
        <dbReference type="ChEBI" id="CHEBI:29035"/>
        <label>1</label>
    </ligand>
</feature>
<feature type="binding site" evidence="9 12">
    <location>
        <position position="132"/>
    </location>
    <ligand>
        <name>substrate</name>
    </ligand>
</feature>
<feature type="binding site" evidence="9 13">
    <location>
        <position position="447"/>
    </location>
    <ligand>
        <name>Mn(2+)</name>
        <dbReference type="ChEBI" id="CHEBI:29035"/>
        <label>2</label>
    </ligand>
</feature>
<evidence type="ECO:0000259" key="15">
    <source>
        <dbReference type="Pfam" id="PF06415"/>
    </source>
</evidence>
<feature type="binding site" evidence="9 12">
    <location>
        <position position="197"/>
    </location>
    <ligand>
        <name>substrate</name>
    </ligand>
</feature>
<feature type="binding site" evidence="9 13">
    <location>
        <position position="410"/>
    </location>
    <ligand>
        <name>Mn(2+)</name>
        <dbReference type="ChEBI" id="CHEBI:29035"/>
        <label>1</label>
    </ligand>
</feature>
<evidence type="ECO:0000313" key="17">
    <source>
        <dbReference type="Proteomes" id="UP000185544"/>
    </source>
</evidence>
<comment type="cofactor">
    <cofactor evidence="9">
        <name>Mn(2+)</name>
        <dbReference type="ChEBI" id="CHEBI:29035"/>
    </cofactor>
    <text evidence="9">Binds 2 manganese ions per subunit.</text>
</comment>
<dbReference type="InterPro" id="IPR017850">
    <property type="entry name" value="Alkaline_phosphatase_core_sf"/>
</dbReference>
<dbReference type="RefSeq" id="WP_075277436.1">
    <property type="nucleotide sequence ID" value="NZ_CP016908.1"/>
</dbReference>
<keyword evidence="7 9" id="KW-0464">Manganese</keyword>
<evidence type="ECO:0000256" key="8">
    <source>
        <dbReference type="ARBA" id="ARBA00023235"/>
    </source>
</evidence>
<dbReference type="Gene3D" id="3.40.1450.10">
    <property type="entry name" value="BPG-independent phosphoglycerate mutase, domain B"/>
    <property type="match status" value="1"/>
</dbReference>
<dbReference type="SUPFAM" id="SSF64158">
    <property type="entry name" value="2,3-Bisphosphoglycerate-independent phosphoglycerate mutase, substrate-binding domain"/>
    <property type="match status" value="1"/>
</dbReference>
<dbReference type="UniPathway" id="UPA00109">
    <property type="reaction ID" value="UER00186"/>
</dbReference>
<name>A0A1L6MZ35_9BACT</name>
<dbReference type="EMBL" id="CP016908">
    <property type="protein sequence ID" value="APS00766.1"/>
    <property type="molecule type" value="Genomic_DNA"/>
</dbReference>
<feature type="domain" description="Metalloenzyme" evidence="14">
    <location>
        <begin position="14"/>
        <end position="507"/>
    </location>
</feature>
<dbReference type="InterPro" id="IPR005995">
    <property type="entry name" value="Pgm_bpd_ind"/>
</dbReference>
<comment type="function">
    <text evidence="2 9">Catalyzes the interconversion of 2-phosphoglycerate and 3-phosphoglycerate.</text>
</comment>
<gene>
    <name evidence="9" type="primary">gpmI</name>
    <name evidence="16" type="ORF">BCY86_08810</name>
</gene>
<proteinExistence type="inferred from homology"/>
<dbReference type="OrthoDB" id="9800863at2"/>
<dbReference type="HAMAP" id="MF_01038">
    <property type="entry name" value="GpmI"/>
    <property type="match status" value="1"/>
</dbReference>
<comment type="subunit">
    <text evidence="9">Monomer.</text>
</comment>
<feature type="binding site" evidence="9 13">
    <location>
        <position position="71"/>
    </location>
    <ligand>
        <name>Mn(2+)</name>
        <dbReference type="ChEBI" id="CHEBI:29035"/>
        <label>2</label>
    </ligand>
</feature>
<keyword evidence="8 9" id="KW-0413">Isomerase</keyword>
<evidence type="ECO:0000256" key="9">
    <source>
        <dbReference type="HAMAP-Rule" id="MF_01038"/>
    </source>
</evidence>
<feature type="binding site" evidence="9 12">
    <location>
        <begin position="161"/>
        <end position="162"/>
    </location>
    <ligand>
        <name>substrate</name>
    </ligand>
</feature>
<accession>A0A1L6MZ35</accession>
<evidence type="ECO:0000256" key="10">
    <source>
        <dbReference type="NCBIfam" id="TIGR01307"/>
    </source>
</evidence>
<evidence type="ECO:0000256" key="7">
    <source>
        <dbReference type="ARBA" id="ARBA00023211"/>
    </source>
</evidence>
<dbReference type="InterPro" id="IPR036646">
    <property type="entry name" value="PGAM_B_sf"/>
</dbReference>
<evidence type="ECO:0000256" key="5">
    <source>
        <dbReference type="ARBA" id="ARBA00022723"/>
    </source>
</evidence>
<dbReference type="Pfam" id="PF06415">
    <property type="entry name" value="iPGM_N"/>
    <property type="match status" value="1"/>
</dbReference>
<evidence type="ECO:0000256" key="3">
    <source>
        <dbReference type="ARBA" id="ARBA00004798"/>
    </source>
</evidence>
<keyword evidence="6 9" id="KW-0324">Glycolysis</keyword>
<keyword evidence="5 9" id="KW-0479">Metal-binding</keyword>
<evidence type="ECO:0000256" key="6">
    <source>
        <dbReference type="ARBA" id="ARBA00023152"/>
    </source>
</evidence>
<reference evidence="16 17" key="1">
    <citation type="submission" date="2016-08" db="EMBL/GenBank/DDBJ databases">
        <title>Identification and validation of antigenic proteins from Pajaroellobacter abortibovis using de-novo genome sequence assembly and reverse vaccinology.</title>
        <authorList>
            <person name="Welly B.T."/>
            <person name="Miller M.R."/>
            <person name="Stott J.L."/>
            <person name="Blanchard M.T."/>
            <person name="Islas-Trejo A.D."/>
            <person name="O'Rourke S.M."/>
            <person name="Young A.E."/>
            <person name="Medrano J.F."/>
            <person name="Van Eenennaam A.L."/>
        </authorList>
    </citation>
    <scope>NUCLEOTIDE SEQUENCE [LARGE SCALE GENOMIC DNA]</scope>
    <source>
        <strain evidence="16 17">BTF92-0548A/99-0131</strain>
    </source>
</reference>
<protein>
    <recommendedName>
        <fullName evidence="9 10">2,3-bisphosphoglycerate-independent phosphoglycerate mutase</fullName>
        <shortName evidence="9">BPG-independent PGAM</shortName>
        <shortName evidence="9">Phosphoglyceromutase</shortName>
        <shortName evidence="9">iPGM</shortName>
        <ecNumber evidence="9 10">5.4.2.12</ecNumber>
    </recommendedName>
</protein>
<evidence type="ECO:0000256" key="2">
    <source>
        <dbReference type="ARBA" id="ARBA00002315"/>
    </source>
</evidence>
<dbReference type="PANTHER" id="PTHR31637">
    <property type="entry name" value="2,3-BISPHOSPHOGLYCERATE-INDEPENDENT PHOSPHOGLYCERATE MUTASE"/>
    <property type="match status" value="1"/>
</dbReference>
<evidence type="ECO:0000256" key="13">
    <source>
        <dbReference type="PIRSR" id="PIRSR001492-3"/>
    </source>
</evidence>
<dbReference type="InterPro" id="IPR006124">
    <property type="entry name" value="Metalloenzyme"/>
</dbReference>
<comment type="similarity">
    <text evidence="4 9">Belongs to the BPG-independent phosphoglycerate mutase family.</text>
</comment>
<dbReference type="InterPro" id="IPR011258">
    <property type="entry name" value="BPG-indep_PGM_N"/>
</dbReference>
<evidence type="ECO:0000313" key="16">
    <source>
        <dbReference type="EMBL" id="APS00766.1"/>
    </source>
</evidence>
<dbReference type="AlphaFoldDB" id="A0A1L6MZ35"/>
<feature type="active site" description="Phosphoserine intermediate" evidence="9 11">
    <location>
        <position position="71"/>
    </location>
</feature>
<organism evidence="16 17">
    <name type="scientific">Pajaroellobacter abortibovis</name>
    <dbReference type="NCBI Taxonomy" id="1882918"/>
    <lineage>
        <taxon>Bacteria</taxon>
        <taxon>Pseudomonadati</taxon>
        <taxon>Myxococcota</taxon>
        <taxon>Polyangia</taxon>
        <taxon>Polyangiales</taxon>
        <taxon>Polyangiaceae</taxon>
    </lineage>
</organism>
<evidence type="ECO:0000256" key="12">
    <source>
        <dbReference type="PIRSR" id="PIRSR001492-2"/>
    </source>
</evidence>
<evidence type="ECO:0000256" key="1">
    <source>
        <dbReference type="ARBA" id="ARBA00000370"/>
    </source>
</evidence>
<feature type="binding site" evidence="9 12">
    <location>
        <position position="338"/>
    </location>
    <ligand>
        <name>substrate</name>
    </ligand>
</feature>
<feature type="binding site" evidence="9 13">
    <location>
        <position position="466"/>
    </location>
    <ligand>
        <name>Mn(2+)</name>
        <dbReference type="ChEBI" id="CHEBI:29035"/>
        <label>1</label>
    </ligand>
</feature>
<evidence type="ECO:0000256" key="11">
    <source>
        <dbReference type="PIRSR" id="PIRSR001492-1"/>
    </source>
</evidence>
<evidence type="ECO:0000256" key="4">
    <source>
        <dbReference type="ARBA" id="ARBA00008819"/>
    </source>
</evidence>
<evidence type="ECO:0000259" key="14">
    <source>
        <dbReference type="Pfam" id="PF01676"/>
    </source>
</evidence>
<feature type="binding site" evidence="9 13">
    <location>
        <position position="448"/>
    </location>
    <ligand>
        <name>Mn(2+)</name>
        <dbReference type="ChEBI" id="CHEBI:29035"/>
        <label>2</label>
    </ligand>
</feature>
<dbReference type="EC" id="5.4.2.12" evidence="9 10"/>
<dbReference type="PANTHER" id="PTHR31637:SF0">
    <property type="entry name" value="2,3-BISPHOSPHOGLYCERATE-INDEPENDENT PHOSPHOGLYCERATE MUTASE"/>
    <property type="match status" value="1"/>
</dbReference>
<dbReference type="GO" id="GO:0006007">
    <property type="term" value="P:glucose catabolic process"/>
    <property type="evidence" value="ECO:0007669"/>
    <property type="project" value="InterPro"/>
</dbReference>
<dbReference type="KEGG" id="pabo:BCY86_08810"/>
<dbReference type="PIRSF" id="PIRSF001492">
    <property type="entry name" value="IPGAM"/>
    <property type="match status" value="1"/>
</dbReference>
<dbReference type="GO" id="GO:0030145">
    <property type="term" value="F:manganese ion binding"/>
    <property type="evidence" value="ECO:0007669"/>
    <property type="project" value="UniProtKB-UniRule"/>
</dbReference>
<dbReference type="Gene3D" id="3.40.720.10">
    <property type="entry name" value="Alkaline Phosphatase, subunit A"/>
    <property type="match status" value="1"/>
</dbReference>
<feature type="binding site" evidence="9 12">
    <location>
        <begin position="262"/>
        <end position="265"/>
    </location>
    <ligand>
        <name>substrate</name>
    </ligand>
</feature>
<comment type="pathway">
    <text evidence="3 9">Carbohydrate degradation; glycolysis; pyruvate from D-glyceraldehyde 3-phosphate: step 3/5.</text>
</comment>
<dbReference type="STRING" id="1882918.BCY86_08810"/>
<dbReference type="GO" id="GO:0004619">
    <property type="term" value="F:phosphoglycerate mutase activity"/>
    <property type="evidence" value="ECO:0007669"/>
    <property type="project" value="UniProtKB-UniRule"/>
</dbReference>
<feature type="binding site" evidence="9 13">
    <location>
        <position position="21"/>
    </location>
    <ligand>
        <name>Mn(2+)</name>
        <dbReference type="ChEBI" id="CHEBI:29035"/>
        <label>2</label>
    </ligand>
</feature>
<dbReference type="GO" id="GO:0006096">
    <property type="term" value="P:glycolytic process"/>
    <property type="evidence" value="ECO:0007669"/>
    <property type="project" value="UniProtKB-UniRule"/>
</dbReference>
<feature type="binding site" evidence="9 12">
    <location>
        <position position="191"/>
    </location>
    <ligand>
        <name>substrate</name>
    </ligand>
</feature>
<keyword evidence="17" id="KW-1185">Reference proteome</keyword>
<dbReference type="FunFam" id="3.40.1450.10:FF:000002">
    <property type="entry name" value="2,3-bisphosphoglycerate-independent phosphoglycerate mutase"/>
    <property type="match status" value="1"/>
</dbReference>
<comment type="catalytic activity">
    <reaction evidence="1 9">
        <text>(2R)-2-phosphoglycerate = (2R)-3-phosphoglycerate</text>
        <dbReference type="Rhea" id="RHEA:15901"/>
        <dbReference type="ChEBI" id="CHEBI:58272"/>
        <dbReference type="ChEBI" id="CHEBI:58289"/>
        <dbReference type="EC" id="5.4.2.12"/>
    </reaction>
</comment>
<dbReference type="Pfam" id="PF01676">
    <property type="entry name" value="Metalloenzyme"/>
    <property type="match status" value="1"/>
</dbReference>
<dbReference type="GO" id="GO:0005737">
    <property type="term" value="C:cytoplasm"/>
    <property type="evidence" value="ECO:0007669"/>
    <property type="project" value="InterPro"/>
</dbReference>
<sequence>MNTPSQLLPPPPRPLLLLILDGFGERKERENNAVHLAHTPNLDSLFARYPSTLLGASGPDVGLPTGQIGNSEVGHLTIGAGRVMHTDICRIDQAITNGSFANSPVLQNLLHQAHNVHRELHIFGLVSDGKVHSALEHLFFLIERAASQAVAVVVHAFLDGRDVPPKSALKYIQALENKLEGKGRIGSISGRYYAMDRDHRWQRIHQAYQAIVHGQGMRFPTAIQGIKASYDTGKTDEFVEPFVVGTYQGVQAEGIGFHFNFRPDRARQLTEALAIQPFNRFPRTPLEHPPFPHYACMTTYDASFGLPIVFPKENPTDIFPEVIARHGLQQLRCAETEKYAHVTYFFNGGREKHFEREERILIPSPTGISTYDQQPAMSAPLIADAVIHAIESDRYDFILANFANPDMVGHTGILQAAIAAVESVDQAIGSIVNAAQAKNGAVIITSDHGNCELMLDAETGQPHTAHTLNPVPFLYIPIPTSHPLPPFRTGGKLCDIAPTLLTILGIEQPPIMTGLSLFVSS</sequence>
<dbReference type="Proteomes" id="UP000185544">
    <property type="component" value="Chromosome"/>
</dbReference>
<dbReference type="NCBIfam" id="TIGR01307">
    <property type="entry name" value="pgm_bpd_ind"/>
    <property type="match status" value="1"/>
</dbReference>
<dbReference type="CDD" id="cd16010">
    <property type="entry name" value="iPGM"/>
    <property type="match status" value="1"/>
</dbReference>
<feature type="domain" description="BPG-independent PGAM N-terminal" evidence="15">
    <location>
        <begin position="91"/>
        <end position="301"/>
    </location>
</feature>
<dbReference type="SUPFAM" id="SSF53649">
    <property type="entry name" value="Alkaline phosphatase-like"/>
    <property type="match status" value="1"/>
</dbReference>